<evidence type="ECO:0000256" key="2">
    <source>
        <dbReference type="ARBA" id="ARBA00004141"/>
    </source>
</evidence>
<name>A0A7I8VYG5_9ANNE</name>
<sequence length="347" mass="39450">MSDEPKERPKRRRKLRKLDGEADGDVQPIEDSVDHQDPLTVKKKRKRRKKKAVGDLPQPTDQPIGIETELRDLNEDIVECDPNWQITNTKGQGTMKSELTDKIFIEKKSGFQSTTKAKLEKRERIDIINNRENVQAENHQKNTMDFAISTQKVIKMFSTFCIGLLGGVGFWHIMTSFIMYSDLTNDEFLKGSTRLASPGQSFYYLMFAICTISVCDRFDLGRPTSVCMLTHKSGVFAIIVYVIGLVISLSMAAIEQKMSAWNDKKDVWSTVKDRDDDLSLWLKLNTARGTMAIIGWFVISLQTRTDRLSDNLIIANEDIMNDMSMPSFEKNNVTSHGVTNRAFSSMA</sequence>
<evidence type="ECO:0000256" key="8">
    <source>
        <dbReference type="ARBA" id="ARBA00023136"/>
    </source>
</evidence>
<dbReference type="PANTHER" id="PTHR28388">
    <property type="entry name" value="TRANSMEMBRANE PROTEIN 237"/>
    <property type="match status" value="1"/>
</dbReference>
<evidence type="ECO:0000256" key="4">
    <source>
        <dbReference type="ARBA" id="ARBA00022692"/>
    </source>
</evidence>
<evidence type="ECO:0000313" key="14">
    <source>
        <dbReference type="Proteomes" id="UP000549394"/>
    </source>
</evidence>
<feature type="compositionally biased region" description="Basic residues" evidence="11">
    <location>
        <begin position="41"/>
        <end position="51"/>
    </location>
</feature>
<feature type="transmembrane region" description="Helical" evidence="12">
    <location>
        <begin position="280"/>
        <end position="299"/>
    </location>
</feature>
<evidence type="ECO:0000256" key="6">
    <source>
        <dbReference type="ARBA" id="ARBA00022989"/>
    </source>
</evidence>
<dbReference type="GO" id="GO:0060271">
    <property type="term" value="P:cilium assembly"/>
    <property type="evidence" value="ECO:0007669"/>
    <property type="project" value="TreeGrafter"/>
</dbReference>
<dbReference type="PANTHER" id="PTHR28388:SF1">
    <property type="entry name" value="TRANSMEMBRANE PROTEIN 237"/>
    <property type="match status" value="1"/>
</dbReference>
<dbReference type="AlphaFoldDB" id="A0A7I8VYG5"/>
<keyword evidence="4 12" id="KW-0812">Transmembrane</keyword>
<feature type="transmembrane region" description="Helical" evidence="12">
    <location>
        <begin position="157"/>
        <end position="181"/>
    </location>
</feature>
<evidence type="ECO:0000256" key="10">
    <source>
        <dbReference type="ARBA" id="ARBA00025631"/>
    </source>
</evidence>
<evidence type="ECO:0000256" key="3">
    <source>
        <dbReference type="ARBA" id="ARBA00008783"/>
    </source>
</evidence>
<dbReference type="Proteomes" id="UP000549394">
    <property type="component" value="Unassembled WGS sequence"/>
</dbReference>
<keyword evidence="9" id="KW-0966">Cell projection</keyword>
<comment type="function">
    <text evidence="10">Component of the transition zone in primary cilia. Required for ciliogenesis.</text>
</comment>
<feature type="region of interest" description="Disordered" evidence="11">
    <location>
        <begin position="1"/>
        <end position="65"/>
    </location>
</feature>
<comment type="caution">
    <text evidence="13">The sequence shown here is derived from an EMBL/GenBank/DDBJ whole genome shotgun (WGS) entry which is preliminary data.</text>
</comment>
<evidence type="ECO:0000256" key="9">
    <source>
        <dbReference type="ARBA" id="ARBA00023273"/>
    </source>
</evidence>
<dbReference type="OrthoDB" id="550113at2759"/>
<dbReference type="GO" id="GO:0016020">
    <property type="term" value="C:membrane"/>
    <property type="evidence" value="ECO:0007669"/>
    <property type="project" value="UniProtKB-SubCell"/>
</dbReference>
<evidence type="ECO:0000256" key="5">
    <source>
        <dbReference type="ARBA" id="ARBA00022794"/>
    </source>
</evidence>
<feature type="transmembrane region" description="Helical" evidence="12">
    <location>
        <begin position="201"/>
        <end position="221"/>
    </location>
</feature>
<dbReference type="Pfam" id="PF15383">
    <property type="entry name" value="TMEM237"/>
    <property type="match status" value="1"/>
</dbReference>
<reference evidence="13 14" key="1">
    <citation type="submission" date="2020-08" db="EMBL/GenBank/DDBJ databases">
        <authorList>
            <person name="Hejnol A."/>
        </authorList>
    </citation>
    <scope>NUCLEOTIDE SEQUENCE [LARGE SCALE GENOMIC DNA]</scope>
</reference>
<dbReference type="GO" id="GO:0035869">
    <property type="term" value="C:ciliary transition zone"/>
    <property type="evidence" value="ECO:0007669"/>
    <property type="project" value="TreeGrafter"/>
</dbReference>
<evidence type="ECO:0000256" key="11">
    <source>
        <dbReference type="SAM" id="MobiDB-lite"/>
    </source>
</evidence>
<keyword evidence="7" id="KW-0969">Cilium</keyword>
<feature type="transmembrane region" description="Helical" evidence="12">
    <location>
        <begin position="233"/>
        <end position="254"/>
    </location>
</feature>
<keyword evidence="6 12" id="KW-1133">Transmembrane helix</keyword>
<gene>
    <name evidence="13" type="ORF">DGYR_LOCUS9263</name>
</gene>
<proteinExistence type="inferred from homology"/>
<evidence type="ECO:0000256" key="1">
    <source>
        <dbReference type="ARBA" id="ARBA00004138"/>
    </source>
</evidence>
<evidence type="ECO:0000313" key="13">
    <source>
        <dbReference type="EMBL" id="CAD5121286.1"/>
    </source>
</evidence>
<comment type="similarity">
    <text evidence="3">Belongs to the TMEM237 family.</text>
</comment>
<keyword evidence="5" id="KW-0970">Cilium biogenesis/degradation</keyword>
<evidence type="ECO:0000256" key="12">
    <source>
        <dbReference type="SAM" id="Phobius"/>
    </source>
</evidence>
<comment type="subcellular location">
    <subcellularLocation>
        <location evidence="1">Cell projection</location>
        <location evidence="1">Cilium</location>
    </subcellularLocation>
    <subcellularLocation>
        <location evidence="2">Membrane</location>
        <topology evidence="2">Multi-pass membrane protein</topology>
    </subcellularLocation>
</comment>
<accession>A0A7I8VYG5</accession>
<organism evidence="13 14">
    <name type="scientific">Dimorphilus gyrociliatus</name>
    <dbReference type="NCBI Taxonomy" id="2664684"/>
    <lineage>
        <taxon>Eukaryota</taxon>
        <taxon>Metazoa</taxon>
        <taxon>Spiralia</taxon>
        <taxon>Lophotrochozoa</taxon>
        <taxon>Annelida</taxon>
        <taxon>Polychaeta</taxon>
        <taxon>Polychaeta incertae sedis</taxon>
        <taxon>Dinophilidae</taxon>
        <taxon>Dimorphilus</taxon>
    </lineage>
</organism>
<evidence type="ECO:0000256" key="7">
    <source>
        <dbReference type="ARBA" id="ARBA00023069"/>
    </source>
</evidence>
<keyword evidence="8 12" id="KW-0472">Membrane</keyword>
<protein>
    <submittedName>
        <fullName evidence="13">Uncharacterized protein</fullName>
    </submittedName>
</protein>
<keyword evidence="14" id="KW-1185">Reference proteome</keyword>
<dbReference type="EMBL" id="CAJFCJ010000014">
    <property type="protein sequence ID" value="CAD5121286.1"/>
    <property type="molecule type" value="Genomic_DNA"/>
</dbReference>
<dbReference type="InterPro" id="IPR029409">
    <property type="entry name" value="TMEM237"/>
</dbReference>